<dbReference type="InterPro" id="IPR048427">
    <property type="entry name" value="YpoC"/>
</dbReference>
<name>A0A078MF18_9BACL</name>
<dbReference type="Pfam" id="PF21747">
    <property type="entry name" value="YpoC"/>
    <property type="match status" value="1"/>
</dbReference>
<dbReference type="HOGENOM" id="CLU_172598_0_0_9"/>
<evidence type="ECO:0000259" key="1">
    <source>
        <dbReference type="Pfam" id="PF21747"/>
    </source>
</evidence>
<feature type="domain" description="YpoC-like" evidence="1">
    <location>
        <begin position="53"/>
        <end position="96"/>
    </location>
</feature>
<evidence type="ECO:0000313" key="2">
    <source>
        <dbReference type="EMBL" id="CEA04874.1"/>
    </source>
</evidence>
<dbReference type="AlphaFoldDB" id="A0A078MF18"/>
<sequence>MPNLAKDKVDAWYAEWQVLEQTIHALHSARDKTVKAEMEKAIAHYEAFIDESLLPTNGRERLAFIKARPGQYACYRQLDELYKETKKRIARVRIQRSK</sequence>
<gene>
    <name evidence="2" type="ORF">BN1050_02188</name>
</gene>
<proteinExistence type="predicted"/>
<accession>A0A078MF18</accession>
<reference evidence="2" key="1">
    <citation type="submission" date="2014-07" db="EMBL/GenBank/DDBJ databases">
        <authorList>
            <person name="Urmite Genomes Urmite Genomes"/>
        </authorList>
    </citation>
    <scope>NUCLEOTIDE SEQUENCE</scope>
    <source>
        <strain evidence="2">13S34_air</strain>
    </source>
</reference>
<protein>
    <recommendedName>
        <fullName evidence="1">YpoC-like domain-containing protein</fullName>
    </recommendedName>
</protein>
<organism evidence="2">
    <name type="scientific">Metalysinibacillus saudimassiliensis</name>
    <dbReference type="NCBI Taxonomy" id="1461583"/>
    <lineage>
        <taxon>Bacteria</taxon>
        <taxon>Bacillati</taxon>
        <taxon>Bacillota</taxon>
        <taxon>Bacilli</taxon>
        <taxon>Bacillales</taxon>
        <taxon>Caryophanaceae</taxon>
        <taxon>Metalysinibacillus</taxon>
    </lineage>
</organism>
<dbReference type="EMBL" id="LN483076">
    <property type="protein sequence ID" value="CEA04874.1"/>
    <property type="molecule type" value="Genomic_DNA"/>
</dbReference>
<dbReference type="PATRIC" id="fig|1461583.4.peg.2106"/>